<sequence length="118" mass="13490">MPLHRGDLNDAQWQKLHPLLPTKARTGRPAADHRAIINGILWIHRTGAPWDDLPARYGSRGTVSSRFYRWRSQGIWQEILNRLQQTADAANQIDWEVHFIDSTIVRAHQHAGGAKRGN</sequence>
<dbReference type="NCBIfam" id="NF033580">
    <property type="entry name" value="transpos_IS5_3"/>
    <property type="match status" value="1"/>
</dbReference>
<dbReference type="PANTHER" id="PTHR46637">
    <property type="entry name" value="TIS1421-TRANSPOSASE PROTEIN A"/>
    <property type="match status" value="1"/>
</dbReference>
<dbReference type="InterPro" id="IPR052909">
    <property type="entry name" value="Transposase_6_like"/>
</dbReference>
<dbReference type="EMBL" id="CADCTY010000656">
    <property type="protein sequence ID" value="CAA9330406.1"/>
    <property type="molecule type" value="Genomic_DNA"/>
</dbReference>
<accession>A0A6J4LFR2</accession>
<proteinExistence type="predicted"/>
<protein>
    <submittedName>
        <fullName evidence="2">Mobile element protein</fullName>
    </submittedName>
</protein>
<dbReference type="InterPro" id="IPR025161">
    <property type="entry name" value="IS402-like_dom"/>
</dbReference>
<dbReference type="PANTHER" id="PTHR46637:SF1">
    <property type="entry name" value="BLL5188 PROTEIN"/>
    <property type="match status" value="1"/>
</dbReference>
<evidence type="ECO:0000313" key="2">
    <source>
        <dbReference type="EMBL" id="CAA9330406.1"/>
    </source>
</evidence>
<dbReference type="Pfam" id="PF13340">
    <property type="entry name" value="DUF4096"/>
    <property type="match status" value="1"/>
</dbReference>
<dbReference type="AlphaFoldDB" id="A0A6J4LFR2"/>
<gene>
    <name evidence="2" type="ORF">AVDCRST_MAG94-1878</name>
</gene>
<organism evidence="2">
    <name type="scientific">uncultured Leptolyngbya sp</name>
    <dbReference type="NCBI Taxonomy" id="332963"/>
    <lineage>
        <taxon>Bacteria</taxon>
        <taxon>Bacillati</taxon>
        <taxon>Cyanobacteriota</taxon>
        <taxon>Cyanophyceae</taxon>
        <taxon>Leptolyngbyales</taxon>
        <taxon>Leptolyngbyaceae</taxon>
        <taxon>Leptolyngbya group</taxon>
        <taxon>Leptolyngbya</taxon>
        <taxon>environmental samples</taxon>
    </lineage>
</organism>
<evidence type="ECO:0000259" key="1">
    <source>
        <dbReference type="Pfam" id="PF13340"/>
    </source>
</evidence>
<name>A0A6J4LFR2_9CYAN</name>
<feature type="domain" description="Insertion element IS402-like" evidence="1">
    <location>
        <begin position="8"/>
        <end position="79"/>
    </location>
</feature>
<reference evidence="2" key="1">
    <citation type="submission" date="2020-02" db="EMBL/GenBank/DDBJ databases">
        <authorList>
            <person name="Meier V. D."/>
        </authorList>
    </citation>
    <scope>NUCLEOTIDE SEQUENCE</scope>
    <source>
        <strain evidence="2">AVDCRST_MAG94</strain>
    </source>
</reference>